<evidence type="ECO:0000259" key="4">
    <source>
        <dbReference type="PROSITE" id="PS50003"/>
    </source>
</evidence>
<dbReference type="PROSITE" id="PS50003">
    <property type="entry name" value="PH_DOMAIN"/>
    <property type="match status" value="1"/>
</dbReference>
<organism evidence="7 8">
    <name type="scientific">Zosterops borbonicus</name>
    <dbReference type="NCBI Taxonomy" id="364589"/>
    <lineage>
        <taxon>Eukaryota</taxon>
        <taxon>Metazoa</taxon>
        <taxon>Chordata</taxon>
        <taxon>Craniata</taxon>
        <taxon>Vertebrata</taxon>
        <taxon>Euteleostomi</taxon>
        <taxon>Archelosauria</taxon>
        <taxon>Archosauria</taxon>
        <taxon>Dinosauria</taxon>
        <taxon>Saurischia</taxon>
        <taxon>Theropoda</taxon>
        <taxon>Coelurosauria</taxon>
        <taxon>Aves</taxon>
        <taxon>Neognathae</taxon>
        <taxon>Neoaves</taxon>
        <taxon>Telluraves</taxon>
        <taxon>Australaves</taxon>
        <taxon>Passeriformes</taxon>
        <taxon>Sylvioidea</taxon>
        <taxon>Zosteropidae</taxon>
        <taxon>Zosterops</taxon>
    </lineage>
</organism>
<dbReference type="PANTHER" id="PTHR45725:SF10">
    <property type="entry name" value="FH2 DOMAIN-CONTAINING PROTEIN"/>
    <property type="match status" value="1"/>
</dbReference>
<dbReference type="SUPFAM" id="SSF101447">
    <property type="entry name" value="Formin homology 2 domain (FH2 domain)"/>
    <property type="match status" value="1"/>
</dbReference>
<evidence type="ECO:0000313" key="7">
    <source>
        <dbReference type="EMBL" id="TRZ18742.1"/>
    </source>
</evidence>
<accession>A0A8K1GIM6</accession>
<dbReference type="PROSITE" id="PS51064">
    <property type="entry name" value="IRS_PTB"/>
    <property type="match status" value="1"/>
</dbReference>
<dbReference type="FunFam" id="2.30.29.30:FF:000082">
    <property type="entry name" value="Docking protein 5"/>
    <property type="match status" value="1"/>
</dbReference>
<dbReference type="InterPro" id="IPR051425">
    <property type="entry name" value="Formin_Homology"/>
</dbReference>
<evidence type="ECO:0000259" key="5">
    <source>
        <dbReference type="PROSITE" id="PS51064"/>
    </source>
</evidence>
<feature type="domain" description="FH2" evidence="6">
    <location>
        <begin position="674"/>
        <end position="1049"/>
    </location>
</feature>
<dbReference type="CDD" id="cd13164">
    <property type="entry name" value="PTB_DOK4_DOK5_DOK6"/>
    <property type="match status" value="1"/>
</dbReference>
<dbReference type="Pfam" id="PF02174">
    <property type="entry name" value="IRS"/>
    <property type="match status" value="1"/>
</dbReference>
<name>A0A8K1GIM6_9PASS</name>
<feature type="domain" description="PH" evidence="4">
    <location>
        <begin position="487"/>
        <end position="591"/>
    </location>
</feature>
<dbReference type="InterPro" id="IPR011993">
    <property type="entry name" value="PH-like_dom_sf"/>
</dbReference>
<dbReference type="PANTHER" id="PTHR45725">
    <property type="entry name" value="FORMIN HOMOLOGY 2 FAMILY MEMBER"/>
    <property type="match status" value="1"/>
</dbReference>
<evidence type="ECO:0000256" key="3">
    <source>
        <dbReference type="SAM" id="MobiDB-lite"/>
    </source>
</evidence>
<dbReference type="SMART" id="SM00310">
    <property type="entry name" value="PTBI"/>
    <property type="match status" value="1"/>
</dbReference>
<feature type="compositionally biased region" description="Pro residues" evidence="3">
    <location>
        <begin position="663"/>
        <end position="672"/>
    </location>
</feature>
<dbReference type="SMART" id="SM00233">
    <property type="entry name" value="PH"/>
    <property type="match status" value="3"/>
</dbReference>
<dbReference type="InterPro" id="IPR001849">
    <property type="entry name" value="PH_domain"/>
</dbReference>
<protein>
    <submittedName>
        <fullName evidence="7">Uncharacterized protein</fullName>
    </submittedName>
</protein>
<dbReference type="InterPro" id="IPR002404">
    <property type="entry name" value="IRS_PTB"/>
</dbReference>
<dbReference type="InterPro" id="IPR015425">
    <property type="entry name" value="FH2_Formin"/>
</dbReference>
<keyword evidence="8" id="KW-1185">Reference proteome</keyword>
<gene>
    <name evidence="7" type="ORF">HGM15179_008370</name>
</gene>
<dbReference type="SMART" id="SM01244">
    <property type="entry name" value="IRS"/>
    <property type="match status" value="1"/>
</dbReference>
<feature type="compositionally biased region" description="Low complexity" evidence="3">
    <location>
        <begin position="649"/>
        <end position="662"/>
    </location>
</feature>
<sequence>MASNFNDIVKQGYVRLRSRRLGIYQRCWLVFKKASSKGPKRLEKFSDERAAYFRCYHKVTELNNVKNISRLPKSTKKHAVGIYFSDDTSKTFACDSELEADEWCKVLQMECLGTRINDISLGEPDLLASGVEREQSERFNVYLMPSPNLDVHGECTLQITFENICLWDIHNPRVKLVSWPLSALRRYGRDPAWFTFEAGRMCDTGEGLFIFQTRDGEAIYQKVHSAALAIAEQHQRLLHGLRTSMLQLKRSERAVSLGTVVPLPRSAYWHHITRQHSTGQLLGLPGNILPPPAALADGAGGSVMVIEGESEGFVSCETYKIVGKDGTGRACGYDCLLSQEKILKIMNMVKNKEVSIEGALHLAQKEVYTEKDPQDLLTASQFNFIIYKHKHYRWQKRILQLDFNTRTIFNIEKGIIKKQFPFSQVKGCEDTERRRFSIAFHGRQDYELEAVSLDDKRKIIYLLSRVLQSNSCKRPAESCPGRAAECDVIHEGLLDLQQNTSTSTEWVKCLAQLREGELALFSLGDRSPAATVPLAAGSLGGSRDSACSTFSLHTRDHQYLLRIPLTAHSSSPEVSARLLREWLSLLERHCQPGPRETQQGKQGCANPEADYEEFMVPLKEQEEESPANSARSSLRQPPAPLAGGTEGQAAPGAALAPSLGRAEPPPAPPALPQPCSLSPAAKRTKAFHWDVVPCDKIQKSIWASCEPCRRRIDVCRLWEQFQSQDTAVLLGTEPALGHHILLDRKVAHNFNIFLKSFRIKPSELKDKLFIIHEESGGLTDEQITALRRYLPTPKDAEKYLSFKGSCSELHVVDQFMLEMCKIPQLGQRLDLLLSVRELPQSIRDLEPLIIQNIQASKQLQSSPKFVAVLEYILALGNHLNEKAGKEVAKGFRLSSLAKLPLLRGRDRSFTLLHALVEQILLHQPELATFPQELAEFEAVPDASMKGLSAEVDVLKKELENLIQCRRLIKPKGSRTTAQESQFCKELKDLIQKYEGDLSQLSKRCEEMKKLYSSVLVKFGEAADLDSQELFGWISSFITEFRKACAEVTP</sequence>
<dbReference type="InterPro" id="IPR037816">
    <property type="entry name" value="DOK4/5/6_PH"/>
</dbReference>
<evidence type="ECO:0000313" key="8">
    <source>
        <dbReference type="Proteomes" id="UP000796761"/>
    </source>
</evidence>
<evidence type="ECO:0000256" key="2">
    <source>
        <dbReference type="SAM" id="Coils"/>
    </source>
</evidence>
<dbReference type="EMBL" id="SWJQ01000211">
    <property type="protein sequence ID" value="TRZ18742.1"/>
    <property type="molecule type" value="Genomic_DNA"/>
</dbReference>
<proteinExistence type="inferred from homology"/>
<dbReference type="OrthoDB" id="410721at2759"/>
<dbReference type="FunFam" id="2.30.29.30:FF:000110">
    <property type="entry name" value="Docking protein 4"/>
    <property type="match status" value="1"/>
</dbReference>
<comment type="similarity">
    <text evidence="1">Belongs to the DOK family. Type B subfamily.</text>
</comment>
<dbReference type="SMART" id="SM00498">
    <property type="entry name" value="FH2"/>
    <property type="match status" value="1"/>
</dbReference>
<reference evidence="7" key="1">
    <citation type="submission" date="2019-04" db="EMBL/GenBank/DDBJ databases">
        <title>Genome assembly of Zosterops borbonicus 15179.</title>
        <authorList>
            <person name="Leroy T."/>
            <person name="Anselmetti Y."/>
            <person name="Tilak M.-K."/>
            <person name="Nabholz B."/>
        </authorList>
    </citation>
    <scope>NUCLEOTIDE SEQUENCE</scope>
    <source>
        <strain evidence="7">HGM_15179</strain>
        <tissue evidence="7">Muscle</tissue>
    </source>
</reference>
<dbReference type="Gene3D" id="2.30.29.30">
    <property type="entry name" value="Pleckstrin-homology domain (PH domain)/Phosphotyrosine-binding domain (PTB)"/>
    <property type="match status" value="2"/>
</dbReference>
<dbReference type="SUPFAM" id="SSF50729">
    <property type="entry name" value="PH domain-like"/>
    <property type="match status" value="2"/>
</dbReference>
<keyword evidence="2" id="KW-0175">Coiled coil</keyword>
<dbReference type="Pfam" id="PF02181">
    <property type="entry name" value="FH2"/>
    <property type="match status" value="1"/>
</dbReference>
<feature type="domain" description="IRS-type PTB" evidence="5">
    <location>
        <begin position="132"/>
        <end position="237"/>
    </location>
</feature>
<dbReference type="InterPro" id="IPR042201">
    <property type="entry name" value="FH2_Formin_sf"/>
</dbReference>
<feature type="region of interest" description="Disordered" evidence="3">
    <location>
        <begin position="619"/>
        <end position="677"/>
    </location>
</feature>
<dbReference type="Gene3D" id="1.20.58.2220">
    <property type="entry name" value="Formin, FH2 domain"/>
    <property type="match status" value="1"/>
</dbReference>
<feature type="compositionally biased region" description="Polar residues" evidence="3">
    <location>
        <begin position="626"/>
        <end position="635"/>
    </location>
</feature>
<dbReference type="Proteomes" id="UP000796761">
    <property type="component" value="Unassembled WGS sequence"/>
</dbReference>
<evidence type="ECO:0000256" key="1">
    <source>
        <dbReference type="ARBA" id="ARBA00006520"/>
    </source>
</evidence>
<dbReference type="PROSITE" id="PS51444">
    <property type="entry name" value="FH2"/>
    <property type="match status" value="1"/>
</dbReference>
<dbReference type="AlphaFoldDB" id="A0A8K1GIM6"/>
<evidence type="ECO:0000259" key="6">
    <source>
        <dbReference type="PROSITE" id="PS51444"/>
    </source>
</evidence>
<feature type="coiled-coil region" evidence="2">
    <location>
        <begin position="944"/>
        <end position="1010"/>
    </location>
</feature>
<comment type="caution">
    <text evidence="7">The sequence shown here is derived from an EMBL/GenBank/DDBJ whole genome shotgun (WGS) entry which is preliminary data.</text>
</comment>
<dbReference type="CDD" id="cd14678">
    <property type="entry name" value="PH_DOK4_DOK5_DOK6"/>
    <property type="match status" value="1"/>
</dbReference>